<reference evidence="8 9" key="1">
    <citation type="journal article" date="2015" name="Int. J. Syst. Evol. Microbiol.">
        <title>M ethanocaldococcus bathoardescens sp. nov., a hyperthermophilic methanogen isolated from a volcanically active deep-sea hydrothermal vent.</title>
        <authorList>
            <person name="Stewart L.C."/>
            <person name="Jung J.H."/>
            <person name="Kim Y.T."/>
            <person name="Kwon S.W."/>
            <person name="Park C.S."/>
            <person name="Holden J.F."/>
        </authorList>
    </citation>
    <scope>NUCLEOTIDE SEQUENCE [LARGE SCALE GENOMIC DNA]</scope>
    <source>
        <strain evidence="8 9">JH146</strain>
    </source>
</reference>
<gene>
    <name evidence="8" type="ORF">JH146_1115</name>
</gene>
<evidence type="ECO:0000256" key="6">
    <source>
        <dbReference type="SAM" id="Phobius"/>
    </source>
</evidence>
<dbReference type="STRING" id="1301915.JH146_1115"/>
<feature type="transmembrane region" description="Helical" evidence="6">
    <location>
        <begin position="244"/>
        <end position="265"/>
    </location>
</feature>
<evidence type="ECO:0000256" key="4">
    <source>
        <dbReference type="ARBA" id="ARBA00022989"/>
    </source>
</evidence>
<dbReference type="InterPro" id="IPR018076">
    <property type="entry name" value="T2SS_GspF_dom"/>
</dbReference>
<keyword evidence="2" id="KW-1003">Cell membrane</keyword>
<dbReference type="InterPro" id="IPR056569">
    <property type="entry name" value="ArlJ-like"/>
</dbReference>
<feature type="transmembrane region" description="Helical" evidence="6">
    <location>
        <begin position="72"/>
        <end position="89"/>
    </location>
</feature>
<dbReference type="PANTHER" id="PTHR35402:SF1">
    <property type="entry name" value="TYPE II SECRETION SYSTEM PROTEIN GSPF DOMAIN-CONTAINING PROTEIN"/>
    <property type="match status" value="1"/>
</dbReference>
<dbReference type="PROSITE" id="PS50259">
    <property type="entry name" value="G_PROTEIN_RECEP_F3_4"/>
    <property type="match status" value="1"/>
</dbReference>
<comment type="subcellular location">
    <subcellularLocation>
        <location evidence="1">Cell membrane</location>
        <topology evidence="1">Multi-pass membrane protein</topology>
    </subcellularLocation>
</comment>
<feature type="domain" description="G-protein coupled receptors family 3 profile" evidence="7">
    <location>
        <begin position="47"/>
        <end position="125"/>
    </location>
</feature>
<organism evidence="8 9">
    <name type="scientific">Methanocaldococcus bathoardescens</name>
    <dbReference type="NCBI Taxonomy" id="1301915"/>
    <lineage>
        <taxon>Archaea</taxon>
        <taxon>Methanobacteriati</taxon>
        <taxon>Methanobacteriota</taxon>
        <taxon>Methanomada group</taxon>
        <taxon>Methanococci</taxon>
        <taxon>Methanococcales</taxon>
        <taxon>Methanocaldococcaceae</taxon>
        <taxon>Methanocaldococcus</taxon>
    </lineage>
</organism>
<evidence type="ECO:0000313" key="9">
    <source>
        <dbReference type="Proteomes" id="UP000028781"/>
    </source>
</evidence>
<evidence type="ECO:0000256" key="1">
    <source>
        <dbReference type="ARBA" id="ARBA00004651"/>
    </source>
</evidence>
<dbReference type="AlphaFoldDB" id="A0A076LHL2"/>
<dbReference type="GO" id="GO:0005886">
    <property type="term" value="C:plasma membrane"/>
    <property type="evidence" value="ECO:0007669"/>
    <property type="project" value="UniProtKB-SubCell"/>
</dbReference>
<evidence type="ECO:0000256" key="3">
    <source>
        <dbReference type="ARBA" id="ARBA00022692"/>
    </source>
</evidence>
<dbReference type="KEGG" id="mjh:JH146_1115"/>
<proteinExistence type="predicted"/>
<dbReference type="InterPro" id="IPR017978">
    <property type="entry name" value="GPCR_3_C"/>
</dbReference>
<feature type="transmembrane region" description="Helical" evidence="6">
    <location>
        <begin position="277"/>
        <end position="296"/>
    </location>
</feature>
<keyword evidence="4 6" id="KW-1133">Transmembrane helix</keyword>
<evidence type="ECO:0000313" key="8">
    <source>
        <dbReference type="EMBL" id="AIJ05958.1"/>
    </source>
</evidence>
<evidence type="ECO:0000259" key="7">
    <source>
        <dbReference type="PROSITE" id="PS50259"/>
    </source>
</evidence>
<dbReference type="HOGENOM" id="CLU_827975_0_0_2"/>
<evidence type="ECO:0000256" key="2">
    <source>
        <dbReference type="ARBA" id="ARBA00022475"/>
    </source>
</evidence>
<keyword evidence="3 6" id="KW-0812">Transmembrane</keyword>
<dbReference type="Pfam" id="PF00482">
    <property type="entry name" value="T2SSF"/>
    <property type="match status" value="1"/>
</dbReference>
<protein>
    <submittedName>
        <fullName evidence="8">Type II secretion system F domain protein</fullName>
    </submittedName>
</protein>
<accession>A0A076LHL2</accession>
<dbReference type="InterPro" id="IPR042094">
    <property type="entry name" value="T2SS_GspF_sf"/>
</dbReference>
<dbReference type="Gene3D" id="1.20.81.30">
    <property type="entry name" value="Type II secretion system (T2SS), domain F"/>
    <property type="match status" value="1"/>
</dbReference>
<keyword evidence="9" id="KW-1185">Reference proteome</keyword>
<dbReference type="Proteomes" id="UP000028781">
    <property type="component" value="Chromosome"/>
</dbReference>
<feature type="transmembrane region" description="Helical" evidence="6">
    <location>
        <begin position="96"/>
        <end position="114"/>
    </location>
</feature>
<evidence type="ECO:0000256" key="5">
    <source>
        <dbReference type="ARBA" id="ARBA00023136"/>
    </source>
</evidence>
<name>A0A076LHL2_9EURY</name>
<dbReference type="PANTHER" id="PTHR35402">
    <property type="entry name" value="INTEGRAL MEMBRANE PROTEIN-RELATED"/>
    <property type="match status" value="1"/>
</dbReference>
<dbReference type="EMBL" id="CP009149">
    <property type="protein sequence ID" value="AIJ05958.1"/>
    <property type="molecule type" value="Genomic_DNA"/>
</dbReference>
<keyword evidence="5 6" id="KW-0472">Membrane</keyword>
<sequence>MKISEFYGIYIEPEDMLTLEKYKKYEFLLYEEEFIKKPAESLSNIFKNVKILSRNQLKYIGFENEIEYFKKVIIYMALVFIVLLFMGILDENIIGGLINGIIGSIIVLILSIFYPKLRLILFRGEIKLQVLFALLYMISILRAGASLPEVLERISKSNEYGIVAFETRTIIKDNISGYSLAEALERAKLRTEIPLLKKLYDQMIIGYNKGNLPLLLEKLYEDIVRESMVKLDSSKFMIQNLGNLVFGVGLILPFSGMILSTMIANQGFTGILNTLDLLLTKIGPLLTLIFGIFVKLKVE</sequence>
<dbReference type="GO" id="GO:0004930">
    <property type="term" value="F:G protein-coupled receptor activity"/>
    <property type="evidence" value="ECO:0007669"/>
    <property type="project" value="InterPro"/>
</dbReference>